<dbReference type="Proteomes" id="UP001159427">
    <property type="component" value="Unassembled WGS sequence"/>
</dbReference>
<gene>
    <name evidence="2" type="ORF">PEVE_00027082</name>
</gene>
<keyword evidence="3" id="KW-1185">Reference proteome</keyword>
<protein>
    <submittedName>
        <fullName evidence="2">Uncharacterized protein</fullName>
    </submittedName>
</protein>
<sequence length="274" mass="30318">MGIFNEQKDNSFAKGIQGAPGVGFNLTSDGDYDMINKKIRNVGSPTANTDAATKKYVDDNSSGAPKTSRLTVDSNIDMKDRFRILNLKHPNDADEPATKQYADSNFLNRDGSRTMIGNLSMNNNKITNVGKPTANNDAANKKYVDDKPTSTTNLTIDSNIDMRNTYRIKNLSTPLDAKEPPTKEYVDNTFLDRDGSYPMKGNLNMDNHRILNLPIPMGPKQPTPLAFTDIKLTANIDYTLCLEILNTDYQLWHKSQISVDKGTSSGLSIENVSV</sequence>
<dbReference type="EMBL" id="CALNXI010000037">
    <property type="protein sequence ID" value="CAH3016207.1"/>
    <property type="molecule type" value="Genomic_DNA"/>
</dbReference>
<feature type="region of interest" description="Disordered" evidence="1">
    <location>
        <begin position="1"/>
        <end position="20"/>
    </location>
</feature>
<proteinExistence type="predicted"/>
<feature type="region of interest" description="Disordered" evidence="1">
    <location>
        <begin position="127"/>
        <end position="146"/>
    </location>
</feature>
<feature type="non-terminal residue" evidence="2">
    <location>
        <position position="274"/>
    </location>
</feature>
<reference evidence="2 3" key="1">
    <citation type="submission" date="2022-05" db="EMBL/GenBank/DDBJ databases">
        <authorList>
            <consortium name="Genoscope - CEA"/>
            <person name="William W."/>
        </authorList>
    </citation>
    <scope>NUCLEOTIDE SEQUENCE [LARGE SCALE GENOMIC DNA]</scope>
</reference>
<evidence type="ECO:0000313" key="3">
    <source>
        <dbReference type="Proteomes" id="UP001159427"/>
    </source>
</evidence>
<name>A0ABN8LGK5_9CNID</name>
<evidence type="ECO:0000313" key="2">
    <source>
        <dbReference type="EMBL" id="CAH3016207.1"/>
    </source>
</evidence>
<comment type="caution">
    <text evidence="2">The sequence shown here is derived from an EMBL/GenBank/DDBJ whole genome shotgun (WGS) entry which is preliminary data.</text>
</comment>
<accession>A0ABN8LGK5</accession>
<evidence type="ECO:0000256" key="1">
    <source>
        <dbReference type="SAM" id="MobiDB-lite"/>
    </source>
</evidence>
<organism evidence="2 3">
    <name type="scientific">Porites evermanni</name>
    <dbReference type="NCBI Taxonomy" id="104178"/>
    <lineage>
        <taxon>Eukaryota</taxon>
        <taxon>Metazoa</taxon>
        <taxon>Cnidaria</taxon>
        <taxon>Anthozoa</taxon>
        <taxon>Hexacorallia</taxon>
        <taxon>Scleractinia</taxon>
        <taxon>Fungiina</taxon>
        <taxon>Poritidae</taxon>
        <taxon>Porites</taxon>
    </lineage>
</organism>
<feature type="compositionally biased region" description="Basic and acidic residues" evidence="1">
    <location>
        <begin position="1"/>
        <end position="11"/>
    </location>
</feature>